<reference evidence="2" key="1">
    <citation type="journal article" date="2020" name="Stud. Mycol.">
        <title>101 Dothideomycetes genomes: a test case for predicting lifestyles and emergence of pathogens.</title>
        <authorList>
            <person name="Haridas S."/>
            <person name="Albert R."/>
            <person name="Binder M."/>
            <person name="Bloem J."/>
            <person name="Labutti K."/>
            <person name="Salamov A."/>
            <person name="Andreopoulos B."/>
            <person name="Baker S."/>
            <person name="Barry K."/>
            <person name="Bills G."/>
            <person name="Bluhm B."/>
            <person name="Cannon C."/>
            <person name="Castanera R."/>
            <person name="Culley D."/>
            <person name="Daum C."/>
            <person name="Ezra D."/>
            <person name="Gonzalez J."/>
            <person name="Henrissat B."/>
            <person name="Kuo A."/>
            <person name="Liang C."/>
            <person name="Lipzen A."/>
            <person name="Lutzoni F."/>
            <person name="Magnuson J."/>
            <person name="Mondo S."/>
            <person name="Nolan M."/>
            <person name="Ohm R."/>
            <person name="Pangilinan J."/>
            <person name="Park H.-J."/>
            <person name="Ramirez L."/>
            <person name="Alfaro M."/>
            <person name="Sun H."/>
            <person name="Tritt A."/>
            <person name="Yoshinaga Y."/>
            <person name="Zwiers L.-H."/>
            <person name="Turgeon B."/>
            <person name="Goodwin S."/>
            <person name="Spatafora J."/>
            <person name="Crous P."/>
            <person name="Grigoriev I."/>
        </authorList>
    </citation>
    <scope>NUCLEOTIDE SEQUENCE</scope>
    <source>
        <strain evidence="2">CBS 125425</strain>
    </source>
</reference>
<protein>
    <submittedName>
        <fullName evidence="2">Uncharacterized protein</fullName>
    </submittedName>
</protein>
<dbReference type="Proteomes" id="UP000799444">
    <property type="component" value="Unassembled WGS sequence"/>
</dbReference>
<feature type="signal peptide" evidence="1">
    <location>
        <begin position="1"/>
        <end position="17"/>
    </location>
</feature>
<comment type="caution">
    <text evidence="2">The sequence shown here is derived from an EMBL/GenBank/DDBJ whole genome shotgun (WGS) entry which is preliminary data.</text>
</comment>
<gene>
    <name evidence="2" type="ORF">EJ04DRAFT_562676</name>
</gene>
<organism evidence="2 3">
    <name type="scientific">Polyplosphaeria fusca</name>
    <dbReference type="NCBI Taxonomy" id="682080"/>
    <lineage>
        <taxon>Eukaryota</taxon>
        <taxon>Fungi</taxon>
        <taxon>Dikarya</taxon>
        <taxon>Ascomycota</taxon>
        <taxon>Pezizomycotina</taxon>
        <taxon>Dothideomycetes</taxon>
        <taxon>Pleosporomycetidae</taxon>
        <taxon>Pleosporales</taxon>
        <taxon>Tetraplosphaeriaceae</taxon>
        <taxon>Polyplosphaeria</taxon>
    </lineage>
</organism>
<dbReference type="EMBL" id="ML996127">
    <property type="protein sequence ID" value="KAF2736256.1"/>
    <property type="molecule type" value="Genomic_DNA"/>
</dbReference>
<dbReference type="AlphaFoldDB" id="A0A9P4R3J1"/>
<keyword evidence="3" id="KW-1185">Reference proteome</keyword>
<dbReference type="OrthoDB" id="4831122at2759"/>
<evidence type="ECO:0000256" key="1">
    <source>
        <dbReference type="SAM" id="SignalP"/>
    </source>
</evidence>
<evidence type="ECO:0000313" key="2">
    <source>
        <dbReference type="EMBL" id="KAF2736256.1"/>
    </source>
</evidence>
<proteinExistence type="predicted"/>
<accession>A0A9P4R3J1</accession>
<sequence>MLFFSSTIALLAAYATARSLPITLFPDDIILHGSNRYQILKRSDFDLLQAARNSSTLPPTPGYLSTSLFHAPPTSPPSKRARTQTLIIKHAPSRFLGWDVLMSAIVHGAPTTLSISSGYTLSNSITVGASSTFTLVKDFLQASLKIDYSTSWLSSQTQQFQAQVPEGKYGAFVSNPWTNRESGFVFEGRIGGEGELTMYQGDSFESKEYGGLEWVDGVISLCVGEEVPLKRCLGDGTL</sequence>
<name>A0A9P4R3J1_9PLEO</name>
<feature type="chain" id="PRO_5040366186" evidence="1">
    <location>
        <begin position="18"/>
        <end position="238"/>
    </location>
</feature>
<keyword evidence="1" id="KW-0732">Signal</keyword>
<evidence type="ECO:0000313" key="3">
    <source>
        <dbReference type="Proteomes" id="UP000799444"/>
    </source>
</evidence>